<feature type="transmembrane region" description="Helical" evidence="1">
    <location>
        <begin position="113"/>
        <end position="129"/>
    </location>
</feature>
<keyword evidence="1" id="KW-0812">Transmembrane</keyword>
<evidence type="ECO:0000256" key="1">
    <source>
        <dbReference type="SAM" id="Phobius"/>
    </source>
</evidence>
<organism evidence="2 3">
    <name type="scientific">Fulvivirga marina</name>
    <dbReference type="NCBI Taxonomy" id="2494733"/>
    <lineage>
        <taxon>Bacteria</taxon>
        <taxon>Pseudomonadati</taxon>
        <taxon>Bacteroidota</taxon>
        <taxon>Cytophagia</taxon>
        <taxon>Cytophagales</taxon>
        <taxon>Fulvivirgaceae</taxon>
        <taxon>Fulvivirga</taxon>
    </lineage>
</organism>
<keyword evidence="1" id="KW-0472">Membrane</keyword>
<keyword evidence="1" id="KW-1133">Transmembrane helix</keyword>
<reference evidence="2" key="1">
    <citation type="submission" date="2021-01" db="EMBL/GenBank/DDBJ databases">
        <title>Fulvivirga kasyanovii gen. nov., sp nov., a novel member of the phylum Bacteroidetes isolated from seawater in a mussel farm.</title>
        <authorList>
            <person name="Zhao L.-H."/>
            <person name="Wang Z.-J."/>
        </authorList>
    </citation>
    <scope>NUCLEOTIDE SEQUENCE</scope>
    <source>
        <strain evidence="2">29W222</strain>
    </source>
</reference>
<dbReference type="AlphaFoldDB" id="A0A937FUT3"/>
<evidence type="ECO:0000313" key="3">
    <source>
        <dbReference type="Proteomes" id="UP000614216"/>
    </source>
</evidence>
<name>A0A937FUT3_9BACT</name>
<sequence>MMSWSAFSQNFSLEPRILTTDQDTLYCFSKPQARELVKLIEYGFFTDSVNRMLEQNLAILEFAFKTKQEAYTKLELMNNNMSLVHAHQESIIDGQLSFIKAQKKEIKRHRRHKFILMVCAGVIGTTAILR</sequence>
<protein>
    <submittedName>
        <fullName evidence="2">Uncharacterized protein</fullName>
    </submittedName>
</protein>
<dbReference type="RefSeq" id="WP_202854235.1">
    <property type="nucleotide sequence ID" value="NZ_JAEUGD010000001.1"/>
</dbReference>
<accession>A0A937FUT3</accession>
<keyword evidence="3" id="KW-1185">Reference proteome</keyword>
<evidence type="ECO:0000313" key="2">
    <source>
        <dbReference type="EMBL" id="MBL6444690.1"/>
    </source>
</evidence>
<proteinExistence type="predicted"/>
<dbReference type="Proteomes" id="UP000614216">
    <property type="component" value="Unassembled WGS sequence"/>
</dbReference>
<comment type="caution">
    <text evidence="2">The sequence shown here is derived from an EMBL/GenBank/DDBJ whole genome shotgun (WGS) entry which is preliminary data.</text>
</comment>
<gene>
    <name evidence="2" type="ORF">JMN32_00110</name>
</gene>
<dbReference type="EMBL" id="JAEUGD010000001">
    <property type="protein sequence ID" value="MBL6444690.1"/>
    <property type="molecule type" value="Genomic_DNA"/>
</dbReference>